<evidence type="ECO:0000313" key="3">
    <source>
        <dbReference type="EMBL" id="KAK4359371.1"/>
    </source>
</evidence>
<dbReference type="PANTHER" id="PTHR31945:SF63">
    <property type="entry name" value="TRANSCRIPTION FACTOR BHLH90"/>
    <property type="match status" value="1"/>
</dbReference>
<organism evidence="3 4">
    <name type="scientific">Anisodus tanguticus</name>
    <dbReference type="NCBI Taxonomy" id="243964"/>
    <lineage>
        <taxon>Eukaryota</taxon>
        <taxon>Viridiplantae</taxon>
        <taxon>Streptophyta</taxon>
        <taxon>Embryophyta</taxon>
        <taxon>Tracheophyta</taxon>
        <taxon>Spermatophyta</taxon>
        <taxon>Magnoliopsida</taxon>
        <taxon>eudicotyledons</taxon>
        <taxon>Gunneridae</taxon>
        <taxon>Pentapetalae</taxon>
        <taxon>asterids</taxon>
        <taxon>lamiids</taxon>
        <taxon>Solanales</taxon>
        <taxon>Solanaceae</taxon>
        <taxon>Solanoideae</taxon>
        <taxon>Hyoscyameae</taxon>
        <taxon>Anisodus</taxon>
    </lineage>
</organism>
<protein>
    <recommendedName>
        <fullName evidence="5">Transcription factor MYC/MYB N-terminal domain-containing protein</fullName>
    </recommendedName>
</protein>
<evidence type="ECO:0000256" key="2">
    <source>
        <dbReference type="ARBA" id="ARBA00023242"/>
    </source>
</evidence>
<gene>
    <name evidence="3" type="ORF">RND71_021600</name>
</gene>
<reference evidence="3" key="1">
    <citation type="submission" date="2023-12" db="EMBL/GenBank/DDBJ databases">
        <title>Genome assembly of Anisodus tanguticus.</title>
        <authorList>
            <person name="Wang Y.-J."/>
        </authorList>
    </citation>
    <scope>NUCLEOTIDE SEQUENCE</scope>
    <source>
        <strain evidence="3">KB-2021</strain>
        <tissue evidence="3">Leaf</tissue>
    </source>
</reference>
<sequence length="431" mass="48771">MERALEWLRPLVDSKNWEYCVVWKLGDDPSRVDANVKTQQNSLLCVEIAKFSTLLEQRLELKGTLVLIPVAGGLVELYNSKLVTIISLLGFKYIKIKRRLISLSIASNFVQKKPNSSTSKKEDQVLDSFPYEKLSFYAPPLQYTTSFTSSAPHISQVSSTGSIPSNELTLCHSPSDHRSLNVPLSQSTEGYFVCNGNLSRIEVYFFALEKRKSYNCRRYLCNGWTRLQYLEMQLTIDYINELQEKVKLFQAELNEIESDVTNNDIEADFTNDKTAEVVLSDMREMSKVTEPTNEKTQISTNTTERTRMEGQVDVNQIGAREFLLKVSGSHKPGGFTQLMEVMNYIGLELVNVSFTTSGGKILSIFIAEGLDIYFMIDLQAIKLYFMFYSIGSSHGEIHVSHGMLIYLLLAASVDRVLDAQKLRSSVIELTS</sequence>
<evidence type="ECO:0000313" key="4">
    <source>
        <dbReference type="Proteomes" id="UP001291623"/>
    </source>
</evidence>
<comment type="caution">
    <text evidence="3">The sequence shown here is derived from an EMBL/GenBank/DDBJ whole genome shotgun (WGS) entry which is preliminary data.</text>
</comment>
<dbReference type="GO" id="GO:0005634">
    <property type="term" value="C:nucleus"/>
    <property type="evidence" value="ECO:0007669"/>
    <property type="project" value="UniProtKB-SubCell"/>
</dbReference>
<evidence type="ECO:0008006" key="5">
    <source>
        <dbReference type="Google" id="ProtNLM"/>
    </source>
</evidence>
<dbReference type="InterPro" id="IPR051358">
    <property type="entry name" value="TF_AMS/ICE1/BHLH6-like"/>
</dbReference>
<accession>A0AAE1RWU2</accession>
<keyword evidence="2" id="KW-0539">Nucleus</keyword>
<keyword evidence="4" id="KW-1185">Reference proteome</keyword>
<name>A0AAE1RWU2_9SOLA</name>
<dbReference type="EMBL" id="JAVYJV010000011">
    <property type="protein sequence ID" value="KAK4359371.1"/>
    <property type="molecule type" value="Genomic_DNA"/>
</dbReference>
<comment type="subcellular location">
    <subcellularLocation>
        <location evidence="1">Nucleus</location>
    </subcellularLocation>
</comment>
<dbReference type="GO" id="GO:0043565">
    <property type="term" value="F:sequence-specific DNA binding"/>
    <property type="evidence" value="ECO:0007669"/>
    <property type="project" value="TreeGrafter"/>
</dbReference>
<dbReference type="GO" id="GO:0003700">
    <property type="term" value="F:DNA-binding transcription factor activity"/>
    <property type="evidence" value="ECO:0007669"/>
    <property type="project" value="TreeGrafter"/>
</dbReference>
<dbReference type="PANTHER" id="PTHR31945">
    <property type="entry name" value="TRANSCRIPTION FACTOR SCREAM2-RELATED"/>
    <property type="match status" value="1"/>
</dbReference>
<proteinExistence type="predicted"/>
<evidence type="ECO:0000256" key="1">
    <source>
        <dbReference type="ARBA" id="ARBA00004123"/>
    </source>
</evidence>
<dbReference type="Proteomes" id="UP001291623">
    <property type="component" value="Unassembled WGS sequence"/>
</dbReference>
<dbReference type="AlphaFoldDB" id="A0AAE1RWU2"/>